<sequence length="71" mass="7669">RDVDSLIQQLTGILLTDDQQSVLCSLGILSNLTADNRANKSLLVKLNGVQTLMQKLMVNTDGNDDLIEAAV</sequence>
<gene>
    <name evidence="1" type="ORF">KXQ929_LOCUS51972</name>
</gene>
<accession>A0A820Q7B1</accession>
<feature type="non-terminal residue" evidence="1">
    <location>
        <position position="71"/>
    </location>
</feature>
<dbReference type="SUPFAM" id="SSF48371">
    <property type="entry name" value="ARM repeat"/>
    <property type="match status" value="1"/>
</dbReference>
<dbReference type="Gene3D" id="1.25.10.10">
    <property type="entry name" value="Leucine-rich Repeat Variant"/>
    <property type="match status" value="1"/>
</dbReference>
<evidence type="ECO:0000313" key="1">
    <source>
        <dbReference type="EMBL" id="CAF4417381.1"/>
    </source>
</evidence>
<dbReference type="AlphaFoldDB" id="A0A820Q7B1"/>
<reference evidence="1" key="1">
    <citation type="submission" date="2021-02" db="EMBL/GenBank/DDBJ databases">
        <authorList>
            <person name="Nowell W R."/>
        </authorList>
    </citation>
    <scope>NUCLEOTIDE SEQUENCE</scope>
</reference>
<dbReference type="InterPro" id="IPR016024">
    <property type="entry name" value="ARM-type_fold"/>
</dbReference>
<organism evidence="1 2">
    <name type="scientific">Adineta steineri</name>
    <dbReference type="NCBI Taxonomy" id="433720"/>
    <lineage>
        <taxon>Eukaryota</taxon>
        <taxon>Metazoa</taxon>
        <taxon>Spiralia</taxon>
        <taxon>Gnathifera</taxon>
        <taxon>Rotifera</taxon>
        <taxon>Eurotatoria</taxon>
        <taxon>Bdelloidea</taxon>
        <taxon>Adinetida</taxon>
        <taxon>Adinetidae</taxon>
        <taxon>Adineta</taxon>
    </lineage>
</organism>
<protein>
    <submittedName>
        <fullName evidence="1">Uncharacterized protein</fullName>
    </submittedName>
</protein>
<dbReference type="EMBL" id="CAJOBB010026638">
    <property type="protein sequence ID" value="CAF4417381.1"/>
    <property type="molecule type" value="Genomic_DNA"/>
</dbReference>
<name>A0A820Q7B1_9BILA</name>
<dbReference type="InterPro" id="IPR013284">
    <property type="entry name" value="Beta-catenin"/>
</dbReference>
<dbReference type="Proteomes" id="UP000663868">
    <property type="component" value="Unassembled WGS sequence"/>
</dbReference>
<comment type="caution">
    <text evidence="1">The sequence shown here is derived from an EMBL/GenBank/DDBJ whole genome shotgun (WGS) entry which is preliminary data.</text>
</comment>
<dbReference type="GO" id="GO:0007155">
    <property type="term" value="P:cell adhesion"/>
    <property type="evidence" value="ECO:0007669"/>
    <property type="project" value="InterPro"/>
</dbReference>
<dbReference type="GO" id="GO:0045296">
    <property type="term" value="F:cadherin binding"/>
    <property type="evidence" value="ECO:0007669"/>
    <property type="project" value="InterPro"/>
</dbReference>
<dbReference type="PANTHER" id="PTHR45976">
    <property type="entry name" value="ARMADILLO SEGMENT POLARITY PROTEIN"/>
    <property type="match status" value="1"/>
</dbReference>
<dbReference type="InterPro" id="IPR011989">
    <property type="entry name" value="ARM-like"/>
</dbReference>
<feature type="non-terminal residue" evidence="1">
    <location>
        <position position="1"/>
    </location>
</feature>
<evidence type="ECO:0000313" key="2">
    <source>
        <dbReference type="Proteomes" id="UP000663868"/>
    </source>
</evidence>
<proteinExistence type="predicted"/>